<name>A0ABS4NQK0_9BACL</name>
<dbReference type="Proteomes" id="UP000773462">
    <property type="component" value="Unassembled WGS sequence"/>
</dbReference>
<evidence type="ECO:0000313" key="2">
    <source>
        <dbReference type="Proteomes" id="UP000773462"/>
    </source>
</evidence>
<dbReference type="EMBL" id="JAGGLV010000007">
    <property type="protein sequence ID" value="MBP2112336.1"/>
    <property type="molecule type" value="Genomic_DNA"/>
</dbReference>
<gene>
    <name evidence="1" type="ORF">J2Z70_002490</name>
</gene>
<accession>A0ABS4NQK0</accession>
<keyword evidence="2" id="KW-1185">Reference proteome</keyword>
<dbReference type="RefSeq" id="WP_209873136.1">
    <property type="nucleotide sequence ID" value="NZ_JAGGLV010000007.1"/>
</dbReference>
<protein>
    <submittedName>
        <fullName evidence="1">Uncharacterized protein</fullName>
    </submittedName>
</protein>
<comment type="caution">
    <text evidence="1">The sequence shown here is derived from an EMBL/GenBank/DDBJ whole genome shotgun (WGS) entry which is preliminary data.</text>
</comment>
<proteinExistence type="predicted"/>
<sequence length="333" mass="37446">MNEHHNKHASAAADQPRVPLASSFADAMHQVLSAKGWFTLSKPMLAGMTALCFRLSVHRQLHPDSATAYNWAAEHCVAADLIGIIAMQGAGFNFSPTFPLYQKQAISEIRRSLEQGTGVVCWKDRFIVITRCDDERQLFYYTENASAAELELPYEQFGRNESPYWYGQIYEGQIRKDIVQVLRESFIQAVYKAEVHDLMLPESQYACGLRAYDAMLEALADNTYDAAGAYETLLFYAGMKQDAAAYAREASQYWPEVEGVAEHYAALAAVYNQITHTLCKQTVQAPEGPCSLDAHSLLPLLREAQRIETAAIQSIRILLREPIENRFHDVGLR</sequence>
<reference evidence="1 2" key="1">
    <citation type="submission" date="2021-03" db="EMBL/GenBank/DDBJ databases">
        <title>Genomic Encyclopedia of Type Strains, Phase IV (KMG-IV): sequencing the most valuable type-strain genomes for metagenomic binning, comparative biology and taxonomic classification.</title>
        <authorList>
            <person name="Goeker M."/>
        </authorList>
    </citation>
    <scope>NUCLEOTIDE SEQUENCE [LARGE SCALE GENOMIC DNA]</scope>
    <source>
        <strain evidence="1 2">DSM 101953</strain>
    </source>
</reference>
<evidence type="ECO:0000313" key="1">
    <source>
        <dbReference type="EMBL" id="MBP2112336.1"/>
    </source>
</evidence>
<organism evidence="1 2">
    <name type="scientific">Paenibacillus silagei</name>
    <dbReference type="NCBI Taxonomy" id="1670801"/>
    <lineage>
        <taxon>Bacteria</taxon>
        <taxon>Bacillati</taxon>
        <taxon>Bacillota</taxon>
        <taxon>Bacilli</taxon>
        <taxon>Bacillales</taxon>
        <taxon>Paenibacillaceae</taxon>
        <taxon>Paenibacillus</taxon>
    </lineage>
</organism>